<dbReference type="PANTHER" id="PTHR34387:SF2">
    <property type="entry name" value="SLR1258 PROTEIN"/>
    <property type="match status" value="1"/>
</dbReference>
<protein>
    <submittedName>
        <fullName evidence="2">SIMPL domain-containing protein</fullName>
    </submittedName>
</protein>
<sequence>MNTRFFSLISLAAVVLLVVSPPLLADAPDPQIRVSGQAEVSIAPDMALLQLTVMREAGTARLALDANSSAMAEVLKAMRAGGVAERDLQTSNFSIQPRYFYPKPRSEKPPELAGYIVRNSITVTVRDLKALGSLLDKSVSLGVNEGGNVSFTNDDPSAAVATARAGAVKDAMAKARTLADAAGVVLGDVSEISEQTHMPQPRHYRSEKMMMSEAADAVPMMAGENSYQVLVHMSFSIDQ</sequence>
<feature type="signal peptide" evidence="1">
    <location>
        <begin position="1"/>
        <end position="25"/>
    </location>
</feature>
<proteinExistence type="predicted"/>
<reference evidence="2" key="1">
    <citation type="submission" date="2019-02" db="EMBL/GenBank/DDBJ databases">
        <authorList>
            <person name="Li S.-H."/>
        </authorList>
    </citation>
    <scope>NUCLEOTIDE SEQUENCE</scope>
    <source>
        <strain evidence="2">IMCC8485</strain>
    </source>
</reference>
<comment type="caution">
    <text evidence="2">The sequence shown here is derived from an EMBL/GenBank/DDBJ whole genome shotgun (WGS) entry which is preliminary data.</text>
</comment>
<keyword evidence="3" id="KW-1185">Reference proteome</keyword>
<organism evidence="2 3">
    <name type="scientific">Candidatus Seongchinamella marina</name>
    <dbReference type="NCBI Taxonomy" id="2518990"/>
    <lineage>
        <taxon>Bacteria</taxon>
        <taxon>Pseudomonadati</taxon>
        <taxon>Pseudomonadota</taxon>
        <taxon>Gammaproteobacteria</taxon>
        <taxon>Cellvibrionales</taxon>
        <taxon>Halieaceae</taxon>
        <taxon>Seongchinamella</taxon>
    </lineage>
</organism>
<name>A0ABT3SU68_9GAMM</name>
<evidence type="ECO:0000313" key="2">
    <source>
        <dbReference type="EMBL" id="MCX2972839.1"/>
    </source>
</evidence>
<dbReference type="Proteomes" id="UP001143307">
    <property type="component" value="Unassembled WGS sequence"/>
</dbReference>
<gene>
    <name evidence="2" type="ORF">EYC87_04470</name>
</gene>
<accession>A0ABT3SU68</accession>
<dbReference type="InterPro" id="IPR007497">
    <property type="entry name" value="SIMPL/DUF541"/>
</dbReference>
<dbReference type="InterPro" id="IPR052022">
    <property type="entry name" value="26kDa_periplasmic_antigen"/>
</dbReference>
<dbReference type="EMBL" id="SHNP01000001">
    <property type="protein sequence ID" value="MCX2972839.1"/>
    <property type="molecule type" value="Genomic_DNA"/>
</dbReference>
<dbReference type="Gene3D" id="3.30.110.170">
    <property type="entry name" value="Protein of unknown function (DUF541), domain 1"/>
    <property type="match status" value="1"/>
</dbReference>
<dbReference type="Gene3D" id="3.30.70.2970">
    <property type="entry name" value="Protein of unknown function (DUF541), domain 2"/>
    <property type="match status" value="1"/>
</dbReference>
<dbReference type="PANTHER" id="PTHR34387">
    <property type="entry name" value="SLR1258 PROTEIN"/>
    <property type="match status" value="1"/>
</dbReference>
<feature type="chain" id="PRO_5047333483" evidence="1">
    <location>
        <begin position="26"/>
        <end position="239"/>
    </location>
</feature>
<evidence type="ECO:0000256" key="1">
    <source>
        <dbReference type="SAM" id="SignalP"/>
    </source>
</evidence>
<evidence type="ECO:0000313" key="3">
    <source>
        <dbReference type="Proteomes" id="UP001143307"/>
    </source>
</evidence>
<dbReference type="Pfam" id="PF04402">
    <property type="entry name" value="SIMPL"/>
    <property type="match status" value="1"/>
</dbReference>
<keyword evidence="1" id="KW-0732">Signal</keyword>
<dbReference type="RefSeq" id="WP_279251801.1">
    <property type="nucleotide sequence ID" value="NZ_SHNP01000001.1"/>
</dbReference>